<dbReference type="InterPro" id="IPR050438">
    <property type="entry name" value="LMW_PTPase"/>
</dbReference>
<dbReference type="PRINTS" id="PR00719">
    <property type="entry name" value="LMWPTPASE"/>
</dbReference>
<dbReference type="PANTHER" id="PTHR11717">
    <property type="entry name" value="LOW MOLECULAR WEIGHT PROTEIN TYROSINE PHOSPHATASE"/>
    <property type="match status" value="1"/>
</dbReference>
<dbReference type="CDD" id="cd16343">
    <property type="entry name" value="LMWPTP"/>
    <property type="match status" value="1"/>
</dbReference>
<evidence type="ECO:0000256" key="1">
    <source>
        <dbReference type="ARBA" id="ARBA00011063"/>
    </source>
</evidence>
<keyword evidence="2" id="KW-0378">Hydrolase</keyword>
<evidence type="ECO:0000259" key="5">
    <source>
        <dbReference type="SMART" id="SM00226"/>
    </source>
</evidence>
<evidence type="ECO:0000256" key="4">
    <source>
        <dbReference type="PIRSR" id="PIRSR617867-1"/>
    </source>
</evidence>
<reference evidence="6" key="1">
    <citation type="journal article" date="2020" name="Stud. Mycol.">
        <title>101 Dothideomycetes genomes: a test case for predicting lifestyles and emergence of pathogens.</title>
        <authorList>
            <person name="Haridas S."/>
            <person name="Albert R."/>
            <person name="Binder M."/>
            <person name="Bloem J."/>
            <person name="Labutti K."/>
            <person name="Salamov A."/>
            <person name="Andreopoulos B."/>
            <person name="Baker S."/>
            <person name="Barry K."/>
            <person name="Bills G."/>
            <person name="Bluhm B."/>
            <person name="Cannon C."/>
            <person name="Castanera R."/>
            <person name="Culley D."/>
            <person name="Daum C."/>
            <person name="Ezra D."/>
            <person name="Gonzalez J."/>
            <person name="Henrissat B."/>
            <person name="Kuo A."/>
            <person name="Liang C."/>
            <person name="Lipzen A."/>
            <person name="Lutzoni F."/>
            <person name="Magnuson J."/>
            <person name="Mondo S."/>
            <person name="Nolan M."/>
            <person name="Ohm R."/>
            <person name="Pangilinan J."/>
            <person name="Park H.-J."/>
            <person name="Ramirez L."/>
            <person name="Alfaro M."/>
            <person name="Sun H."/>
            <person name="Tritt A."/>
            <person name="Yoshinaga Y."/>
            <person name="Zwiers L.-H."/>
            <person name="Turgeon B."/>
            <person name="Goodwin S."/>
            <person name="Spatafora J."/>
            <person name="Crous P."/>
            <person name="Grigoriev I."/>
        </authorList>
    </citation>
    <scope>NUCLEOTIDE SEQUENCE</scope>
    <source>
        <strain evidence="6">CBS 123094</strain>
    </source>
</reference>
<keyword evidence="3" id="KW-0904">Protein phosphatase</keyword>
<dbReference type="Gene3D" id="3.40.50.2300">
    <property type="match status" value="1"/>
</dbReference>
<dbReference type="GO" id="GO:0004725">
    <property type="term" value="F:protein tyrosine phosphatase activity"/>
    <property type="evidence" value="ECO:0007669"/>
    <property type="project" value="InterPro"/>
</dbReference>
<dbReference type="AlphaFoldDB" id="A0A6A5X435"/>
<protein>
    <submittedName>
        <fullName evidence="6">Phosphotyrosine protein phosphatases I</fullName>
    </submittedName>
</protein>
<dbReference type="SMART" id="SM00226">
    <property type="entry name" value="LMWPc"/>
    <property type="match status" value="1"/>
</dbReference>
<feature type="active site" description="Proton donor" evidence="4">
    <location>
        <position position="154"/>
    </location>
</feature>
<dbReference type="InterPro" id="IPR023485">
    <property type="entry name" value="Ptyr_pPase"/>
</dbReference>
<feature type="active site" description="Nucleophile" evidence="4">
    <location>
        <position position="20"/>
    </location>
</feature>
<dbReference type="InterPro" id="IPR036196">
    <property type="entry name" value="Ptyr_pPase_sf"/>
</dbReference>
<evidence type="ECO:0000313" key="6">
    <source>
        <dbReference type="EMBL" id="KAF2007636.1"/>
    </source>
</evidence>
<name>A0A6A5X435_9PLEO</name>
<comment type="similarity">
    <text evidence="1">Belongs to the low molecular weight phosphotyrosine protein phosphatase family.</text>
</comment>
<dbReference type="SUPFAM" id="SSF52788">
    <property type="entry name" value="Phosphotyrosine protein phosphatases I"/>
    <property type="match status" value="1"/>
</dbReference>
<accession>A0A6A5X435</accession>
<dbReference type="EMBL" id="ML977556">
    <property type="protein sequence ID" value="KAF2007636.1"/>
    <property type="molecule type" value="Genomic_DNA"/>
</dbReference>
<evidence type="ECO:0000313" key="7">
    <source>
        <dbReference type="Proteomes" id="UP000799779"/>
    </source>
</evidence>
<dbReference type="PANTHER" id="PTHR11717:SF7">
    <property type="entry name" value="LOW MOLECULAR WEIGHT PHOSPHOTYROSINE PROTEIN PHOSPHATASE"/>
    <property type="match status" value="1"/>
</dbReference>
<evidence type="ECO:0000256" key="3">
    <source>
        <dbReference type="ARBA" id="ARBA00022912"/>
    </source>
</evidence>
<evidence type="ECO:0000256" key="2">
    <source>
        <dbReference type="ARBA" id="ARBA00022801"/>
    </source>
</evidence>
<proteinExistence type="inferred from homology"/>
<feature type="active site" evidence="4">
    <location>
        <position position="26"/>
    </location>
</feature>
<dbReference type="InterPro" id="IPR017867">
    <property type="entry name" value="Tyr_phospatase_low_mol_wt"/>
</dbReference>
<dbReference type="Proteomes" id="UP000799779">
    <property type="component" value="Unassembled WGS sequence"/>
</dbReference>
<dbReference type="Pfam" id="PF01451">
    <property type="entry name" value="LMWPc"/>
    <property type="match status" value="1"/>
</dbReference>
<feature type="domain" description="Phosphotyrosine protein phosphatase I" evidence="5">
    <location>
        <begin position="14"/>
        <end position="180"/>
    </location>
</feature>
<organism evidence="6 7">
    <name type="scientific">Amniculicola lignicola CBS 123094</name>
    <dbReference type="NCBI Taxonomy" id="1392246"/>
    <lineage>
        <taxon>Eukaryota</taxon>
        <taxon>Fungi</taxon>
        <taxon>Dikarya</taxon>
        <taxon>Ascomycota</taxon>
        <taxon>Pezizomycotina</taxon>
        <taxon>Dothideomycetes</taxon>
        <taxon>Pleosporomycetidae</taxon>
        <taxon>Pleosporales</taxon>
        <taxon>Amniculicolaceae</taxon>
        <taxon>Amniculicola</taxon>
    </lineage>
</organism>
<gene>
    <name evidence="6" type="ORF">P154DRAFT_418891</name>
</gene>
<dbReference type="OrthoDB" id="3388at2759"/>
<sequence>MATSEDATPSQKPVSVLFVCLGNICRSTMAEGVFLSLTQTTTPPHPLISRIDSCGTGAYHVGSKPDSRTMSTLVSYGITSYRHSARKFRREDFDEFDFVFAMDDENLEDLEQMRGREVRRRKKGGEGEEGLAKVMLFGEFGRKRKSGKGEEVQDPYYGAKDGFEIAYEQSVRFGKRFLEALEKGELV</sequence>
<keyword evidence="7" id="KW-1185">Reference proteome</keyword>